<organism evidence="1 2">
    <name type="scientific">Paramecium primaurelia</name>
    <dbReference type="NCBI Taxonomy" id="5886"/>
    <lineage>
        <taxon>Eukaryota</taxon>
        <taxon>Sar</taxon>
        <taxon>Alveolata</taxon>
        <taxon>Ciliophora</taxon>
        <taxon>Intramacronucleata</taxon>
        <taxon>Oligohymenophorea</taxon>
        <taxon>Peniculida</taxon>
        <taxon>Parameciidae</taxon>
        <taxon>Paramecium</taxon>
    </lineage>
</organism>
<proteinExistence type="predicted"/>
<dbReference type="AlphaFoldDB" id="A0A8S1P2A9"/>
<name>A0A8S1P2A9_PARPR</name>
<protein>
    <submittedName>
        <fullName evidence="1">Uncharacterized protein</fullName>
    </submittedName>
</protein>
<reference evidence="1" key="1">
    <citation type="submission" date="2021-01" db="EMBL/GenBank/DDBJ databases">
        <authorList>
            <consortium name="Genoscope - CEA"/>
            <person name="William W."/>
        </authorList>
    </citation>
    <scope>NUCLEOTIDE SEQUENCE</scope>
</reference>
<dbReference type="Proteomes" id="UP000688137">
    <property type="component" value="Unassembled WGS sequence"/>
</dbReference>
<gene>
    <name evidence="1" type="ORF">PPRIM_AZ9-3.1.T0980160</name>
</gene>
<accession>A0A8S1P2A9</accession>
<keyword evidence="2" id="KW-1185">Reference proteome</keyword>
<evidence type="ECO:0000313" key="2">
    <source>
        <dbReference type="Proteomes" id="UP000688137"/>
    </source>
</evidence>
<dbReference type="EMBL" id="CAJJDM010000101">
    <property type="protein sequence ID" value="CAD8095414.1"/>
    <property type="molecule type" value="Genomic_DNA"/>
</dbReference>
<evidence type="ECO:0000313" key="1">
    <source>
        <dbReference type="EMBL" id="CAD8095414.1"/>
    </source>
</evidence>
<sequence length="172" mass="20544">MFDHDSLFQSENGEYYEELQQSDFNQTHHQPTSMTKCETIKINEEDINYKNFPKMIGNNVVKWIKKHKYSKQPNQIPKGFKGLIELREREKQSKIKIKDLRETIIDDTESQTLFQEYISDQLFLDLIFSNKVADPFSYIPGISNYYSAAQEPEKMKSNYFMRKEFIDQKVEM</sequence>
<dbReference type="OMA" id="WIKKHKY"/>
<comment type="caution">
    <text evidence="1">The sequence shown here is derived from an EMBL/GenBank/DDBJ whole genome shotgun (WGS) entry which is preliminary data.</text>
</comment>